<dbReference type="Pfam" id="PF02568">
    <property type="entry name" value="ThiI"/>
    <property type="match status" value="1"/>
</dbReference>
<dbReference type="RefSeq" id="WP_238712687.1">
    <property type="nucleotide sequence ID" value="NZ_JAEPBH010000008.1"/>
</dbReference>
<keyword evidence="7 11" id="KW-0694">RNA-binding</keyword>
<name>A0A8K0V377_9ENTR</name>
<comment type="caution">
    <text evidence="14">The sequence shown here is derived from an EMBL/GenBank/DDBJ whole genome shotgun (WGS) entry which is preliminary data.</text>
</comment>
<dbReference type="PROSITE" id="PS51165">
    <property type="entry name" value="THUMP"/>
    <property type="match status" value="1"/>
</dbReference>
<dbReference type="InterPro" id="IPR036873">
    <property type="entry name" value="Rhodanese-like_dom_sf"/>
</dbReference>
<keyword evidence="5 11" id="KW-0547">Nucleotide-binding</keyword>
<comment type="caution">
    <text evidence="11">Lacks conserved residue(s) required for the propagation of feature annotation.</text>
</comment>
<feature type="binding site" evidence="11">
    <location>
        <position position="296"/>
    </location>
    <ligand>
        <name>ATP</name>
        <dbReference type="ChEBI" id="CHEBI:30616"/>
    </ligand>
</feature>
<dbReference type="HAMAP" id="MF_00021">
    <property type="entry name" value="ThiI"/>
    <property type="match status" value="1"/>
</dbReference>
<dbReference type="SUPFAM" id="SSF52821">
    <property type="entry name" value="Rhodanese/Cell cycle control phosphatase"/>
    <property type="match status" value="1"/>
</dbReference>
<organism evidence="14 15">
    <name type="scientific">Tenebrionibacter intestinalis</name>
    <dbReference type="NCBI Taxonomy" id="2799638"/>
    <lineage>
        <taxon>Bacteria</taxon>
        <taxon>Pseudomonadati</taxon>
        <taxon>Pseudomonadota</taxon>
        <taxon>Gammaproteobacteria</taxon>
        <taxon>Enterobacterales</taxon>
        <taxon>Enterobacteriaceae</taxon>
        <taxon>Tenebrionibacter/Tenebrionicola group</taxon>
        <taxon>Tenebrionibacter</taxon>
    </lineage>
</organism>
<comment type="catalytic activity">
    <reaction evidence="11">
        <text>[ThiS sulfur-carrier protein]-C-terminal Gly-Gly-AMP + S-sulfanyl-L-cysteinyl-[cysteine desulfurase] + AH2 = [ThiS sulfur-carrier protein]-C-terminal-Gly-aminoethanethioate + L-cysteinyl-[cysteine desulfurase] + A + AMP + 2 H(+)</text>
        <dbReference type="Rhea" id="RHEA:43340"/>
        <dbReference type="Rhea" id="RHEA-COMP:12157"/>
        <dbReference type="Rhea" id="RHEA-COMP:12158"/>
        <dbReference type="Rhea" id="RHEA-COMP:12910"/>
        <dbReference type="Rhea" id="RHEA-COMP:19908"/>
        <dbReference type="ChEBI" id="CHEBI:13193"/>
        <dbReference type="ChEBI" id="CHEBI:15378"/>
        <dbReference type="ChEBI" id="CHEBI:17499"/>
        <dbReference type="ChEBI" id="CHEBI:29950"/>
        <dbReference type="ChEBI" id="CHEBI:61963"/>
        <dbReference type="ChEBI" id="CHEBI:90618"/>
        <dbReference type="ChEBI" id="CHEBI:232372"/>
        <dbReference type="ChEBI" id="CHEBI:456215"/>
    </reaction>
</comment>
<dbReference type="GO" id="GO:0000049">
    <property type="term" value="F:tRNA binding"/>
    <property type="evidence" value="ECO:0007669"/>
    <property type="project" value="UniProtKB-UniRule"/>
</dbReference>
<dbReference type="CDD" id="cd01712">
    <property type="entry name" value="PPase_ThiI"/>
    <property type="match status" value="1"/>
</dbReference>
<dbReference type="GO" id="GO:0002937">
    <property type="term" value="P:tRNA 4-thiouridine biosynthesis"/>
    <property type="evidence" value="ECO:0007669"/>
    <property type="project" value="TreeGrafter"/>
</dbReference>
<dbReference type="InterPro" id="IPR049961">
    <property type="entry name" value="ThiI_N"/>
</dbReference>
<evidence type="ECO:0000256" key="9">
    <source>
        <dbReference type="ARBA" id="ARBA00023157"/>
    </source>
</evidence>
<dbReference type="FunFam" id="3.40.50.620:FF:000029">
    <property type="entry name" value="tRNA sulfurtransferase"/>
    <property type="match status" value="1"/>
</dbReference>
<evidence type="ECO:0000256" key="2">
    <source>
        <dbReference type="ARBA" id="ARBA00022490"/>
    </source>
</evidence>
<feature type="active site" description="Cysteine persulfide intermediate" evidence="11">
    <location>
        <position position="456"/>
    </location>
</feature>
<dbReference type="AlphaFoldDB" id="A0A8K0V377"/>
<evidence type="ECO:0000256" key="5">
    <source>
        <dbReference type="ARBA" id="ARBA00022741"/>
    </source>
</evidence>
<comment type="catalytic activity">
    <reaction evidence="11">
        <text>[ThiI sulfur-carrier protein]-S-sulfanyl-L-cysteine + a uridine in tRNA + 2 reduced [2Fe-2S]-[ferredoxin] + ATP + H(+) = [ThiI sulfur-carrier protein]-L-cysteine + a 4-thiouridine in tRNA + 2 oxidized [2Fe-2S]-[ferredoxin] + AMP + diphosphate</text>
        <dbReference type="Rhea" id="RHEA:24176"/>
        <dbReference type="Rhea" id="RHEA-COMP:10000"/>
        <dbReference type="Rhea" id="RHEA-COMP:10001"/>
        <dbReference type="Rhea" id="RHEA-COMP:13337"/>
        <dbReference type="Rhea" id="RHEA-COMP:13338"/>
        <dbReference type="Rhea" id="RHEA-COMP:13339"/>
        <dbReference type="Rhea" id="RHEA-COMP:13340"/>
        <dbReference type="ChEBI" id="CHEBI:15378"/>
        <dbReference type="ChEBI" id="CHEBI:29950"/>
        <dbReference type="ChEBI" id="CHEBI:30616"/>
        <dbReference type="ChEBI" id="CHEBI:33019"/>
        <dbReference type="ChEBI" id="CHEBI:33737"/>
        <dbReference type="ChEBI" id="CHEBI:33738"/>
        <dbReference type="ChEBI" id="CHEBI:61963"/>
        <dbReference type="ChEBI" id="CHEBI:65315"/>
        <dbReference type="ChEBI" id="CHEBI:136798"/>
        <dbReference type="ChEBI" id="CHEBI:456215"/>
        <dbReference type="EC" id="2.8.1.4"/>
    </reaction>
</comment>
<accession>A0A8K0V377</accession>
<dbReference type="InterPro" id="IPR004114">
    <property type="entry name" value="THUMP_dom"/>
</dbReference>
<feature type="binding site" evidence="11">
    <location>
        <begin position="183"/>
        <end position="184"/>
    </location>
    <ligand>
        <name>ATP</name>
        <dbReference type="ChEBI" id="CHEBI:30616"/>
    </ligand>
</feature>
<feature type="domain" description="THUMP" evidence="13">
    <location>
        <begin position="61"/>
        <end position="165"/>
    </location>
</feature>
<sequence length="482" mass="54555">MKFIIKLFPEITIKSQSVRLRFIKILTGNIRNVLKPFDESLAVVRHWDHIEVRARDEAQRPAIRDALTRIPGIHHILDVEDTSYSSVHDIFEQALALYRDRLEGKTFCVRVKRRGKHAFTSIEVERYVGSGLNQHIESAKVKLTRPEVTVNLEIENDRLLLVKDRHEGIGGFPIGTQEDVLSLISGGFDSGVSSYMLMRRGCRVHYCFFNLGGAAHEIGVRQAAHYLWSRYGSSHRVRFVAINFEPVVGEILEKIDDGQMGVALKRMMVRAASKVAERYGVQALVTGEALGQVSSQTLTNLRLIDNVCDTLILRPLIAYDKEHIISLARKIGTEDFARTMPEYCGVISKSPTVKAVKARIEAEEQKFDFSILEQVVAQANNLDIREIAQQTAQDVVEVETVNGFGADDVILDIRSVDEQDEKPLVIDGVQVVSLPFYKLSTQFGELDQSKTWLLWCERGVMSRLQALYLREQGFTNVKVYRP</sequence>
<dbReference type="GO" id="GO:0140741">
    <property type="term" value="F:tRNA-uracil-4 sulfurtransferase activity"/>
    <property type="evidence" value="ECO:0007669"/>
    <property type="project" value="UniProtKB-EC"/>
</dbReference>
<dbReference type="PANTHER" id="PTHR43209">
    <property type="entry name" value="TRNA SULFURTRANSFERASE"/>
    <property type="match status" value="1"/>
</dbReference>
<dbReference type="Pfam" id="PF02926">
    <property type="entry name" value="THUMP"/>
    <property type="match status" value="1"/>
</dbReference>
<dbReference type="FunFam" id="3.30.2130.30:FF:000002">
    <property type="entry name" value="tRNA sulfurtransferase"/>
    <property type="match status" value="1"/>
</dbReference>
<reference evidence="14" key="1">
    <citation type="submission" date="2021-01" db="EMBL/GenBank/DDBJ databases">
        <title>Intestinitalea alba gen. nov., sp. nov., a novel genus of the family Enterobacteriaceae, isolated from the gut of the plastic-eating mealworm Tenebrio molitor L.</title>
        <authorList>
            <person name="Yang Y."/>
        </authorList>
    </citation>
    <scope>NUCLEOTIDE SEQUENCE</scope>
    <source>
        <strain evidence="14">BIT-L3</strain>
    </source>
</reference>
<feature type="domain" description="Rhodanese" evidence="12">
    <location>
        <begin position="404"/>
        <end position="480"/>
    </location>
</feature>
<evidence type="ECO:0000313" key="14">
    <source>
        <dbReference type="EMBL" id="MBK4714583.1"/>
    </source>
</evidence>
<evidence type="ECO:0000256" key="8">
    <source>
        <dbReference type="ARBA" id="ARBA00022977"/>
    </source>
</evidence>
<dbReference type="InterPro" id="IPR020536">
    <property type="entry name" value="ThiI_AANH"/>
</dbReference>
<dbReference type="Gene3D" id="3.30.2130.30">
    <property type="match status" value="1"/>
</dbReference>
<comment type="subcellular location">
    <subcellularLocation>
        <location evidence="1 11">Cytoplasm</location>
    </subcellularLocation>
</comment>
<dbReference type="InterPro" id="IPR026340">
    <property type="entry name" value="THII_Thiazole_biosynth_dom"/>
</dbReference>
<dbReference type="UniPathway" id="UPA00060"/>
<dbReference type="GO" id="GO:0009229">
    <property type="term" value="P:thiamine diphosphate biosynthetic process"/>
    <property type="evidence" value="ECO:0007669"/>
    <property type="project" value="UniProtKB-UniRule"/>
</dbReference>
<dbReference type="SUPFAM" id="SSF143437">
    <property type="entry name" value="THUMP domain-like"/>
    <property type="match status" value="1"/>
</dbReference>
<evidence type="ECO:0000259" key="13">
    <source>
        <dbReference type="PROSITE" id="PS51165"/>
    </source>
</evidence>
<dbReference type="InterPro" id="IPR001763">
    <property type="entry name" value="Rhodanese-like_dom"/>
</dbReference>
<keyword evidence="3 11" id="KW-0820">tRNA-binding</keyword>
<feature type="disulfide bond" description="Redox-active" evidence="11">
    <location>
        <begin position="344"/>
        <end position="456"/>
    </location>
</feature>
<dbReference type="GO" id="GO:0005524">
    <property type="term" value="F:ATP binding"/>
    <property type="evidence" value="ECO:0007669"/>
    <property type="project" value="UniProtKB-UniRule"/>
</dbReference>
<keyword evidence="6 11" id="KW-0067">ATP-binding</keyword>
<dbReference type="GO" id="GO:0009228">
    <property type="term" value="P:thiamine biosynthetic process"/>
    <property type="evidence" value="ECO:0007669"/>
    <property type="project" value="UniProtKB-KW"/>
</dbReference>
<evidence type="ECO:0000256" key="7">
    <source>
        <dbReference type="ARBA" id="ARBA00022884"/>
    </source>
</evidence>
<evidence type="ECO:0000256" key="4">
    <source>
        <dbReference type="ARBA" id="ARBA00022679"/>
    </source>
</evidence>
<evidence type="ECO:0000313" key="15">
    <source>
        <dbReference type="Proteomes" id="UP000659047"/>
    </source>
</evidence>
<comment type="similarity">
    <text evidence="11">Belongs to the ThiI family.</text>
</comment>
<dbReference type="SMART" id="SM00981">
    <property type="entry name" value="THUMP"/>
    <property type="match status" value="1"/>
</dbReference>
<feature type="binding site" evidence="11">
    <location>
        <position position="265"/>
    </location>
    <ligand>
        <name>ATP</name>
        <dbReference type="ChEBI" id="CHEBI:30616"/>
    </ligand>
</feature>
<dbReference type="InterPro" id="IPR054173">
    <property type="entry name" value="ThiI_fer"/>
</dbReference>
<dbReference type="Gene3D" id="3.40.250.10">
    <property type="entry name" value="Rhodanese-like domain"/>
    <property type="match status" value="1"/>
</dbReference>
<gene>
    <name evidence="11 14" type="primary">thiI</name>
    <name evidence="14" type="ORF">JJB97_04390</name>
</gene>
<dbReference type="InterPro" id="IPR050102">
    <property type="entry name" value="tRNA_sulfurtransferase_ThiI"/>
</dbReference>
<proteinExistence type="inferred from homology"/>
<dbReference type="SUPFAM" id="SSF52402">
    <property type="entry name" value="Adenine nucleotide alpha hydrolases-like"/>
    <property type="match status" value="1"/>
</dbReference>
<dbReference type="NCBIfam" id="TIGR04271">
    <property type="entry name" value="ThiI_C_thiazole"/>
    <property type="match status" value="1"/>
</dbReference>
<evidence type="ECO:0000256" key="11">
    <source>
        <dbReference type="HAMAP-Rule" id="MF_00021"/>
    </source>
</evidence>
<keyword evidence="10 11" id="KW-0676">Redox-active center</keyword>
<evidence type="ECO:0000256" key="1">
    <source>
        <dbReference type="ARBA" id="ARBA00004496"/>
    </source>
</evidence>
<dbReference type="EMBL" id="JAEPBH010000008">
    <property type="protein sequence ID" value="MBK4714583.1"/>
    <property type="molecule type" value="Genomic_DNA"/>
</dbReference>
<dbReference type="PANTHER" id="PTHR43209:SF1">
    <property type="entry name" value="TRNA SULFURTRANSFERASE"/>
    <property type="match status" value="1"/>
</dbReference>
<comment type="pathway">
    <text evidence="11">Cofactor biosynthesis; thiamine diphosphate biosynthesis.</text>
</comment>
<protein>
    <recommendedName>
        <fullName evidence="11">tRNA sulfurtransferase</fullName>
        <ecNumber evidence="11">2.8.1.4</ecNumber>
    </recommendedName>
    <alternativeName>
        <fullName evidence="11">Sulfur carrier protein ThiS sulfurtransferase</fullName>
    </alternativeName>
    <alternativeName>
        <fullName evidence="11">Thiamine biosynthesis protein ThiI</fullName>
    </alternativeName>
    <alternativeName>
        <fullName evidence="11">tRNA 4-thiouridine synthase</fullName>
    </alternativeName>
</protein>
<evidence type="ECO:0000256" key="6">
    <source>
        <dbReference type="ARBA" id="ARBA00022840"/>
    </source>
</evidence>
<keyword evidence="9 11" id="KW-1015">Disulfide bond</keyword>
<dbReference type="Gene3D" id="3.40.50.620">
    <property type="entry name" value="HUPs"/>
    <property type="match status" value="1"/>
</dbReference>
<dbReference type="EC" id="2.8.1.4" evidence="11"/>
<dbReference type="GO" id="GO:0052837">
    <property type="term" value="P:thiazole biosynthetic process"/>
    <property type="evidence" value="ECO:0007669"/>
    <property type="project" value="InterPro"/>
</dbReference>
<feature type="binding site" evidence="11">
    <location>
        <position position="287"/>
    </location>
    <ligand>
        <name>ATP</name>
        <dbReference type="ChEBI" id="CHEBI:30616"/>
    </ligand>
</feature>
<keyword evidence="2 11" id="KW-0963">Cytoplasm</keyword>
<dbReference type="PROSITE" id="PS50206">
    <property type="entry name" value="RHODANESE_3"/>
    <property type="match status" value="1"/>
</dbReference>
<dbReference type="InterPro" id="IPR014729">
    <property type="entry name" value="Rossmann-like_a/b/a_fold"/>
</dbReference>
<dbReference type="Proteomes" id="UP000659047">
    <property type="component" value="Unassembled WGS sequence"/>
</dbReference>
<comment type="function">
    <text evidence="11">Catalyzes the ATP-dependent transfer of a sulfur to tRNA to produce 4-thiouridine in position 8 of tRNAs, which functions as a near-UV photosensor. Also catalyzes the transfer of sulfur to the sulfur carrier protein ThiS, forming ThiS-thiocarboxylate. This is a step in the synthesis of thiazole, in the thiamine biosynthesis pathway. The sulfur is donated as persulfide by IscS.</text>
</comment>
<dbReference type="FunFam" id="3.40.250.10:FF:000003">
    <property type="entry name" value="tRNA sulfurtransferase"/>
    <property type="match status" value="1"/>
</dbReference>
<evidence type="ECO:0000256" key="10">
    <source>
        <dbReference type="ARBA" id="ARBA00023284"/>
    </source>
</evidence>
<dbReference type="InterPro" id="IPR049962">
    <property type="entry name" value="THUMP_ThiI"/>
</dbReference>
<keyword evidence="4 11" id="KW-0808">Transferase</keyword>
<dbReference type="NCBIfam" id="TIGR00342">
    <property type="entry name" value="tRNA uracil 4-sulfurtransferase ThiI"/>
    <property type="match status" value="1"/>
</dbReference>
<dbReference type="Pfam" id="PF22025">
    <property type="entry name" value="ThiI_fer"/>
    <property type="match status" value="1"/>
</dbReference>
<keyword evidence="15" id="KW-1185">Reference proteome</keyword>
<dbReference type="InterPro" id="IPR003720">
    <property type="entry name" value="tRNA_STrfase"/>
</dbReference>
<keyword evidence="8 11" id="KW-0784">Thiamine biosynthesis</keyword>
<evidence type="ECO:0000259" key="12">
    <source>
        <dbReference type="PROSITE" id="PS50206"/>
    </source>
</evidence>
<dbReference type="GO" id="GO:0004810">
    <property type="term" value="F:CCA tRNA nucleotidyltransferase activity"/>
    <property type="evidence" value="ECO:0007669"/>
    <property type="project" value="InterPro"/>
</dbReference>
<dbReference type="CDD" id="cd11716">
    <property type="entry name" value="THUMP_ThiI"/>
    <property type="match status" value="1"/>
</dbReference>
<dbReference type="GO" id="GO:0005829">
    <property type="term" value="C:cytosol"/>
    <property type="evidence" value="ECO:0007669"/>
    <property type="project" value="TreeGrafter"/>
</dbReference>
<evidence type="ECO:0000256" key="3">
    <source>
        <dbReference type="ARBA" id="ARBA00022555"/>
    </source>
</evidence>